<name>A0A378X4L8_9NOCA</name>
<keyword evidence="3" id="KW-0238">DNA-binding</keyword>
<dbReference type="SUPFAM" id="SSF46785">
    <property type="entry name" value="Winged helix' DNA-binding domain"/>
    <property type="match status" value="1"/>
</dbReference>
<evidence type="ECO:0000313" key="6">
    <source>
        <dbReference type="Proteomes" id="UP000255082"/>
    </source>
</evidence>
<sequence length="123" mass="14476">MAHRFGELETVIMDRVWSAQNTITVREVFEDLARDREIAYTTVMSTMDNLHRKGWLERDKHGKAYHYRPRLSREEYSAHLMRAALDSAPSDLVLAHFVEQISEDESVTLRKMLRRLTSKKDRG</sequence>
<evidence type="ECO:0000256" key="2">
    <source>
        <dbReference type="ARBA" id="ARBA00023015"/>
    </source>
</evidence>
<evidence type="ECO:0000256" key="3">
    <source>
        <dbReference type="ARBA" id="ARBA00023125"/>
    </source>
</evidence>
<dbReference type="Pfam" id="PF03965">
    <property type="entry name" value="Penicillinase_R"/>
    <property type="match status" value="1"/>
</dbReference>
<dbReference type="Gene3D" id="1.10.10.10">
    <property type="entry name" value="Winged helix-like DNA-binding domain superfamily/Winged helix DNA-binding domain"/>
    <property type="match status" value="1"/>
</dbReference>
<dbReference type="GO" id="GO:0003677">
    <property type="term" value="F:DNA binding"/>
    <property type="evidence" value="ECO:0007669"/>
    <property type="project" value="UniProtKB-KW"/>
</dbReference>
<dbReference type="PIRSF" id="PIRSF019455">
    <property type="entry name" value="CopR_AtkY"/>
    <property type="match status" value="1"/>
</dbReference>
<comment type="similarity">
    <text evidence="1">Belongs to the BlaI transcriptional regulatory family.</text>
</comment>
<proteinExistence type="inferred from homology"/>
<evidence type="ECO:0000256" key="4">
    <source>
        <dbReference type="ARBA" id="ARBA00023163"/>
    </source>
</evidence>
<dbReference type="RefSeq" id="WP_128145533.1">
    <property type="nucleotide sequence ID" value="NZ_UGRU01000001.1"/>
</dbReference>
<keyword evidence="4" id="KW-0804">Transcription</keyword>
<keyword evidence="2" id="KW-0805">Transcription regulation</keyword>
<dbReference type="InterPro" id="IPR036390">
    <property type="entry name" value="WH_DNA-bd_sf"/>
</dbReference>
<dbReference type="GO" id="GO:0045892">
    <property type="term" value="P:negative regulation of DNA-templated transcription"/>
    <property type="evidence" value="ECO:0007669"/>
    <property type="project" value="InterPro"/>
</dbReference>
<dbReference type="AlphaFoldDB" id="A0A378X4L8"/>
<accession>A0A378X4L8</accession>
<dbReference type="EMBL" id="UGRU01000001">
    <property type="protein sequence ID" value="SUA47493.1"/>
    <property type="molecule type" value="Genomic_DNA"/>
</dbReference>
<gene>
    <name evidence="5" type="primary">blaI_5</name>
    <name evidence="5" type="ORF">NCTC13184_06034</name>
</gene>
<evidence type="ECO:0000313" key="5">
    <source>
        <dbReference type="EMBL" id="SUA47493.1"/>
    </source>
</evidence>
<dbReference type="InterPro" id="IPR005650">
    <property type="entry name" value="BlaI_family"/>
</dbReference>
<organism evidence="5 6">
    <name type="scientific">Nocardia africana</name>
    <dbReference type="NCBI Taxonomy" id="134964"/>
    <lineage>
        <taxon>Bacteria</taxon>
        <taxon>Bacillati</taxon>
        <taxon>Actinomycetota</taxon>
        <taxon>Actinomycetes</taxon>
        <taxon>Mycobacteriales</taxon>
        <taxon>Nocardiaceae</taxon>
        <taxon>Nocardia</taxon>
    </lineage>
</organism>
<protein>
    <submittedName>
        <fullName evidence="5">Transcriptional regulator BlaI</fullName>
    </submittedName>
</protein>
<evidence type="ECO:0000256" key="1">
    <source>
        <dbReference type="ARBA" id="ARBA00011046"/>
    </source>
</evidence>
<dbReference type="Gene3D" id="6.10.140.850">
    <property type="match status" value="1"/>
</dbReference>
<dbReference type="Proteomes" id="UP000255082">
    <property type="component" value="Unassembled WGS sequence"/>
</dbReference>
<reference evidence="5 6" key="1">
    <citation type="submission" date="2018-06" db="EMBL/GenBank/DDBJ databases">
        <authorList>
            <consortium name="Pathogen Informatics"/>
            <person name="Doyle S."/>
        </authorList>
    </citation>
    <scope>NUCLEOTIDE SEQUENCE [LARGE SCALE GENOMIC DNA]</scope>
    <source>
        <strain evidence="5 6">NCTC13184</strain>
    </source>
</reference>
<dbReference type="InterPro" id="IPR036388">
    <property type="entry name" value="WH-like_DNA-bd_sf"/>
</dbReference>
<dbReference type="OrthoDB" id="9813987at2"/>